<name>A0ABR6XR00_9BURK</name>
<evidence type="ECO:0000313" key="3">
    <source>
        <dbReference type="Proteomes" id="UP000643610"/>
    </source>
</evidence>
<evidence type="ECO:0000256" key="1">
    <source>
        <dbReference type="SAM" id="Phobius"/>
    </source>
</evidence>
<keyword evidence="1" id="KW-0812">Transmembrane</keyword>
<keyword evidence="1" id="KW-1133">Transmembrane helix</keyword>
<accession>A0ABR6XR00</accession>
<reference evidence="2 3" key="1">
    <citation type="submission" date="2020-08" db="EMBL/GenBank/DDBJ databases">
        <title>Novel species isolated from subtropical streams in China.</title>
        <authorList>
            <person name="Lu H."/>
        </authorList>
    </citation>
    <scope>NUCLEOTIDE SEQUENCE [LARGE SCALE GENOMIC DNA]</scope>
    <source>
        <strain evidence="2 3">KCTC 52442</strain>
    </source>
</reference>
<keyword evidence="3" id="KW-1185">Reference proteome</keyword>
<sequence>MSFVYLCLIAIASAIFWHHYQRRFLLASVMSALTATVFFEVLAYLESGSLDPFFMIASVLAWGVSLFISIALGLLMTRNRR</sequence>
<protein>
    <submittedName>
        <fullName evidence="2">Uncharacterized protein</fullName>
    </submittedName>
</protein>
<dbReference type="Proteomes" id="UP000643610">
    <property type="component" value="Unassembled WGS sequence"/>
</dbReference>
<evidence type="ECO:0000313" key="2">
    <source>
        <dbReference type="EMBL" id="MBC3831919.1"/>
    </source>
</evidence>
<comment type="caution">
    <text evidence="2">The sequence shown here is derived from an EMBL/GenBank/DDBJ whole genome shotgun (WGS) entry which is preliminary data.</text>
</comment>
<feature type="transmembrane region" description="Helical" evidence="1">
    <location>
        <begin position="24"/>
        <end position="45"/>
    </location>
</feature>
<gene>
    <name evidence="2" type="ORF">H8K33_10400</name>
</gene>
<keyword evidence="1" id="KW-0472">Membrane</keyword>
<organism evidence="2 3">
    <name type="scientific">Undibacterium amnicola</name>
    <dbReference type="NCBI Taxonomy" id="1834038"/>
    <lineage>
        <taxon>Bacteria</taxon>
        <taxon>Pseudomonadati</taxon>
        <taxon>Pseudomonadota</taxon>
        <taxon>Betaproteobacteria</taxon>
        <taxon>Burkholderiales</taxon>
        <taxon>Oxalobacteraceae</taxon>
        <taxon>Undibacterium</taxon>
    </lineage>
</organism>
<feature type="transmembrane region" description="Helical" evidence="1">
    <location>
        <begin position="52"/>
        <end position="76"/>
    </location>
</feature>
<dbReference type="RefSeq" id="WP_186890944.1">
    <property type="nucleotide sequence ID" value="NZ_JACOFU010000003.1"/>
</dbReference>
<dbReference type="EMBL" id="JACOFU010000003">
    <property type="protein sequence ID" value="MBC3831919.1"/>
    <property type="molecule type" value="Genomic_DNA"/>
</dbReference>
<proteinExistence type="predicted"/>